<dbReference type="Proteomes" id="UP001328733">
    <property type="component" value="Unassembled WGS sequence"/>
</dbReference>
<keyword evidence="2" id="KW-1185">Reference proteome</keyword>
<dbReference type="EMBL" id="JBAFSM010000025">
    <property type="protein sequence ID" value="MEG3438266.1"/>
    <property type="molecule type" value="Genomic_DNA"/>
</dbReference>
<proteinExistence type="predicted"/>
<evidence type="ECO:0000313" key="2">
    <source>
        <dbReference type="Proteomes" id="UP001328733"/>
    </source>
</evidence>
<sequence length="187" mass="18841">MSLVFDILSSINSPDRQGSVEQLSAVTNAIGGLAEQNGIDAGTAQAVVSSLGGHLRSVLGEQRATLGEGGLENQLGQLLGGGGNPLGGLLGQVMGGGSGAAALSALLPGDKQQQIADDIAAKTGLRSEQILGVLPVLVPAVLGLLNMGKSNDATGSNSLLQSFLDSDRDGDTDLGDVLHFANRFLNK</sequence>
<comment type="caution">
    <text evidence="1">The sequence shown here is derived from an EMBL/GenBank/DDBJ whole genome shotgun (WGS) entry which is preliminary data.</text>
</comment>
<dbReference type="InterPro" id="IPR009282">
    <property type="entry name" value="DUF937"/>
</dbReference>
<reference evidence="1 2" key="1">
    <citation type="submission" date="2024-01" db="EMBL/GenBank/DDBJ databases">
        <title>Genomic insights into the taxonomy and metabolism of the cyanobacterium Pannus brasiliensis CCIBt3594.</title>
        <authorList>
            <person name="Machado M."/>
            <person name="Botero N.B."/>
            <person name="Andreote A.P.D."/>
            <person name="Feitosa A.M.T."/>
            <person name="Popin R."/>
            <person name="Sivonen K."/>
            <person name="Fiore M.F."/>
        </authorList>
    </citation>
    <scope>NUCLEOTIDE SEQUENCE [LARGE SCALE GENOMIC DNA]</scope>
    <source>
        <strain evidence="1 2">CCIBt3594</strain>
    </source>
</reference>
<dbReference type="RefSeq" id="WP_332865746.1">
    <property type="nucleotide sequence ID" value="NZ_JBAFSM010000025.1"/>
</dbReference>
<gene>
    <name evidence="1" type="ORF">V0288_14145</name>
</gene>
<dbReference type="Pfam" id="PF06078">
    <property type="entry name" value="DUF937"/>
    <property type="match status" value="1"/>
</dbReference>
<name>A0AAW9QTQ9_9CHRO</name>
<accession>A0AAW9QTQ9</accession>
<protein>
    <submittedName>
        <fullName evidence="1">DUF937 domain-containing protein</fullName>
    </submittedName>
</protein>
<evidence type="ECO:0000313" key="1">
    <source>
        <dbReference type="EMBL" id="MEG3438266.1"/>
    </source>
</evidence>
<organism evidence="1 2">
    <name type="scientific">Pannus brasiliensis CCIBt3594</name>
    <dbReference type="NCBI Taxonomy" id="1427578"/>
    <lineage>
        <taxon>Bacteria</taxon>
        <taxon>Bacillati</taxon>
        <taxon>Cyanobacteriota</taxon>
        <taxon>Cyanophyceae</taxon>
        <taxon>Oscillatoriophycideae</taxon>
        <taxon>Chroococcales</taxon>
        <taxon>Microcystaceae</taxon>
        <taxon>Pannus</taxon>
    </lineage>
</organism>
<dbReference type="AlphaFoldDB" id="A0AAW9QTQ9"/>